<comment type="caution">
    <text evidence="2">The sequence shown here is derived from an EMBL/GenBank/DDBJ whole genome shotgun (WGS) entry which is preliminary data.</text>
</comment>
<dbReference type="EMBL" id="BEGY01000067">
    <property type="protein sequence ID" value="GAX81571.1"/>
    <property type="molecule type" value="Genomic_DNA"/>
</dbReference>
<feature type="region of interest" description="Disordered" evidence="1">
    <location>
        <begin position="98"/>
        <end position="169"/>
    </location>
</feature>
<evidence type="ECO:0000313" key="2">
    <source>
        <dbReference type="EMBL" id="GAX81571.1"/>
    </source>
</evidence>
<dbReference type="Proteomes" id="UP000232323">
    <property type="component" value="Unassembled WGS sequence"/>
</dbReference>
<reference evidence="2 3" key="1">
    <citation type="submission" date="2017-08" db="EMBL/GenBank/DDBJ databases">
        <title>Acidophilic green algal genome provides insights into adaptation to an acidic environment.</title>
        <authorList>
            <person name="Hirooka S."/>
            <person name="Hirose Y."/>
            <person name="Kanesaki Y."/>
            <person name="Higuchi S."/>
            <person name="Fujiwara T."/>
            <person name="Onuma R."/>
            <person name="Era A."/>
            <person name="Ohbayashi R."/>
            <person name="Uzuka A."/>
            <person name="Nozaki H."/>
            <person name="Yoshikawa H."/>
            <person name="Miyagishima S.Y."/>
        </authorList>
    </citation>
    <scope>NUCLEOTIDE SEQUENCE [LARGE SCALE GENOMIC DNA]</scope>
    <source>
        <strain evidence="2 3">NIES-2499</strain>
    </source>
</reference>
<name>A0A250XET4_9CHLO</name>
<feature type="compositionally biased region" description="Basic and acidic residues" evidence="1">
    <location>
        <begin position="1"/>
        <end position="11"/>
    </location>
</feature>
<feature type="compositionally biased region" description="Polar residues" evidence="1">
    <location>
        <begin position="122"/>
        <end position="131"/>
    </location>
</feature>
<feature type="compositionally biased region" description="Basic and acidic residues" evidence="1">
    <location>
        <begin position="36"/>
        <end position="45"/>
    </location>
</feature>
<proteinExistence type="predicted"/>
<gene>
    <name evidence="2" type="ORF">CEUSTIGMA_g8999.t1</name>
</gene>
<evidence type="ECO:0000313" key="3">
    <source>
        <dbReference type="Proteomes" id="UP000232323"/>
    </source>
</evidence>
<dbReference type="AlphaFoldDB" id="A0A250XET4"/>
<feature type="region of interest" description="Disordered" evidence="1">
    <location>
        <begin position="1"/>
        <end position="51"/>
    </location>
</feature>
<evidence type="ECO:0000256" key="1">
    <source>
        <dbReference type="SAM" id="MobiDB-lite"/>
    </source>
</evidence>
<protein>
    <submittedName>
        <fullName evidence="2">Uncharacterized protein</fullName>
    </submittedName>
</protein>
<keyword evidence="3" id="KW-1185">Reference proteome</keyword>
<sequence length="169" mass="17984">MEDRVESDRSENSVSRGRKVESRFLSSVSKPSKGLDPLDSHRGNRDQAAASVRRLSMSGALLLPSSAHSTLKSSAYSSLNRGALLVGASHSIINRLHHSTHQASVDQAVKGGPVEDRDVSRMDSSSIQASTPDHRSNAAASVRGDFFQSEVGAPMPPLGQSHPCQQALS</sequence>
<organism evidence="2 3">
    <name type="scientific">Chlamydomonas eustigma</name>
    <dbReference type="NCBI Taxonomy" id="1157962"/>
    <lineage>
        <taxon>Eukaryota</taxon>
        <taxon>Viridiplantae</taxon>
        <taxon>Chlorophyta</taxon>
        <taxon>core chlorophytes</taxon>
        <taxon>Chlorophyceae</taxon>
        <taxon>CS clade</taxon>
        <taxon>Chlamydomonadales</taxon>
        <taxon>Chlamydomonadaceae</taxon>
        <taxon>Chlamydomonas</taxon>
    </lineage>
</organism>
<accession>A0A250XET4</accession>